<reference evidence="1 2" key="1">
    <citation type="submission" date="2017-06" db="EMBL/GenBank/DDBJ databases">
        <title>Ant-infecting Ophiocordyceps genomes reveal a high diversity of potential behavioral manipulation genes and a possible major role for enterotoxins.</title>
        <authorList>
            <person name="De Bekker C."/>
            <person name="Evans H.C."/>
            <person name="Brachmann A."/>
            <person name="Hughes D.P."/>
        </authorList>
    </citation>
    <scope>NUCLEOTIDE SEQUENCE [LARGE SCALE GENOMIC DNA]</scope>
    <source>
        <strain evidence="1 2">Map16</strain>
    </source>
</reference>
<organism evidence="1 2">
    <name type="scientific">Ophiocordyceps camponoti-rufipedis</name>
    <dbReference type="NCBI Taxonomy" id="2004952"/>
    <lineage>
        <taxon>Eukaryota</taxon>
        <taxon>Fungi</taxon>
        <taxon>Dikarya</taxon>
        <taxon>Ascomycota</taxon>
        <taxon>Pezizomycotina</taxon>
        <taxon>Sordariomycetes</taxon>
        <taxon>Hypocreomycetidae</taxon>
        <taxon>Hypocreales</taxon>
        <taxon>Ophiocordycipitaceae</taxon>
        <taxon>Ophiocordyceps</taxon>
    </lineage>
</organism>
<sequence length="130" mass="14139">MSVLVKGLAFDWEGSDKAITGIWPAVAIESAATQQTTTANPAEKRNLRKPDIFSDAILSILNAPPSLVNGQLLLDEDFLRQHASVSDFSRYSLVPGAVPRRIMPRILPDLSVAEQADEGKHYSGVTKPKL</sequence>
<dbReference type="EMBL" id="NJES01001538">
    <property type="protein sequence ID" value="PHH62408.1"/>
    <property type="molecule type" value="Genomic_DNA"/>
</dbReference>
<comment type="caution">
    <text evidence="1">The sequence shown here is derived from an EMBL/GenBank/DDBJ whole genome shotgun (WGS) entry which is preliminary data.</text>
</comment>
<dbReference type="InterPro" id="IPR051935">
    <property type="entry name" value="HSDL2"/>
</dbReference>
<dbReference type="Proteomes" id="UP000226431">
    <property type="component" value="Unassembled WGS sequence"/>
</dbReference>
<dbReference type="Gene3D" id="3.40.50.720">
    <property type="entry name" value="NAD(P)-binding Rossmann-like Domain"/>
    <property type="match status" value="1"/>
</dbReference>
<name>A0A2C5XH43_9HYPO</name>
<proteinExistence type="predicted"/>
<evidence type="ECO:0000313" key="2">
    <source>
        <dbReference type="Proteomes" id="UP000226431"/>
    </source>
</evidence>
<dbReference type="PANTHER" id="PTHR42808:SF4">
    <property type="entry name" value="SHORT CHAIN DEHYDROGENASE"/>
    <property type="match status" value="1"/>
</dbReference>
<dbReference type="AlphaFoldDB" id="A0A2C5XH43"/>
<dbReference type="STRING" id="2004952.A0A2C5XH43"/>
<accession>A0A2C5XH43</accession>
<dbReference type="OrthoDB" id="5327538at2759"/>
<gene>
    <name evidence="1" type="ORF">CDD80_1353</name>
</gene>
<protein>
    <submittedName>
        <fullName evidence="1">Uncharacterized protein</fullName>
    </submittedName>
</protein>
<evidence type="ECO:0000313" key="1">
    <source>
        <dbReference type="EMBL" id="PHH62408.1"/>
    </source>
</evidence>
<keyword evidence="2" id="KW-1185">Reference proteome</keyword>
<dbReference type="PANTHER" id="PTHR42808">
    <property type="entry name" value="HYDROXYSTEROID DEHYDROGENASE-LIKE PROTEIN 2"/>
    <property type="match status" value="1"/>
</dbReference>